<evidence type="ECO:0000256" key="1">
    <source>
        <dbReference type="ARBA" id="ARBA00005417"/>
    </source>
</evidence>
<organism evidence="3">
    <name type="scientific">Alloyangia mangrovi</name>
    <dbReference type="NCBI Taxonomy" id="1779329"/>
    <lineage>
        <taxon>Bacteria</taxon>
        <taxon>Pseudomonadati</taxon>
        <taxon>Pseudomonadota</taxon>
        <taxon>Alphaproteobacteria</taxon>
        <taxon>Rhodobacterales</taxon>
        <taxon>Roseobacteraceae</taxon>
        <taxon>Alloyangia</taxon>
    </lineage>
</organism>
<proteinExistence type="inferred from homology"/>
<dbReference type="InterPro" id="IPR040582">
    <property type="entry name" value="OB_MalK-like"/>
</dbReference>
<dbReference type="EMBL" id="NTHN01000044">
    <property type="protein sequence ID" value="PBD20436.1"/>
    <property type="molecule type" value="Genomic_DNA"/>
</dbReference>
<dbReference type="SUPFAM" id="SSF50331">
    <property type="entry name" value="MOP-like"/>
    <property type="match status" value="1"/>
</dbReference>
<name>A0A2A3JZ22_9RHOB</name>
<gene>
    <name evidence="3" type="ORF">CLG85_03900</name>
</gene>
<dbReference type="Pfam" id="PF17912">
    <property type="entry name" value="OB_MalK"/>
    <property type="match status" value="1"/>
</dbReference>
<feature type="domain" description="MalK-like OB fold" evidence="2">
    <location>
        <begin position="38"/>
        <end position="91"/>
    </location>
</feature>
<sequence length="161" mass="17140">MTLADRIVALDCGRIEQVGRPQELYRQPAKIFVAGVIGSPAMTFFDARLDTRDGRKVGVLKTGETVPISAPPNKAGEDGRDVVLGIRPEDLALGEGPIRGSVQLAEVTGAQALLTFECTAARQPVVLLVETDTNPDIGAPVSACAPPERVHIFDRQTGDRP</sequence>
<evidence type="ECO:0000313" key="3">
    <source>
        <dbReference type="EMBL" id="PBD20436.1"/>
    </source>
</evidence>
<accession>A0A2A3JZ22</accession>
<comment type="caution">
    <text evidence="3">The sequence shown here is derived from an EMBL/GenBank/DDBJ whole genome shotgun (WGS) entry which is preliminary data.</text>
</comment>
<dbReference type="PANTHER" id="PTHR43875:SF14">
    <property type="entry name" value="ABC TRANSPORTER ATP-BINDING PROTEIN"/>
    <property type="match status" value="1"/>
</dbReference>
<dbReference type="AlphaFoldDB" id="A0A2A3JZ22"/>
<dbReference type="PANTHER" id="PTHR43875">
    <property type="entry name" value="MALTODEXTRIN IMPORT ATP-BINDING PROTEIN MSMX"/>
    <property type="match status" value="1"/>
</dbReference>
<evidence type="ECO:0000259" key="2">
    <source>
        <dbReference type="Pfam" id="PF17912"/>
    </source>
</evidence>
<dbReference type="GO" id="GO:0055052">
    <property type="term" value="C:ATP-binding cassette (ABC) transporter complex, substrate-binding subunit-containing"/>
    <property type="evidence" value="ECO:0007669"/>
    <property type="project" value="TreeGrafter"/>
</dbReference>
<reference evidence="3" key="1">
    <citation type="submission" date="2017-09" db="EMBL/GenBank/DDBJ databases">
        <title>Yangia sp. SAOS 153D whole genome sequencing.</title>
        <authorList>
            <person name="Verma A."/>
            <person name="Krishnamurthi S."/>
        </authorList>
    </citation>
    <scope>NUCLEOTIDE SEQUENCE [LARGE SCALE GENOMIC DNA]</scope>
    <source>
        <strain evidence="3">SAOS 153D</strain>
    </source>
</reference>
<dbReference type="GO" id="GO:0016887">
    <property type="term" value="F:ATP hydrolysis activity"/>
    <property type="evidence" value="ECO:0007669"/>
    <property type="project" value="InterPro"/>
</dbReference>
<dbReference type="InterPro" id="IPR047641">
    <property type="entry name" value="ABC_transpr_MalK/UgpC-like"/>
</dbReference>
<protein>
    <recommendedName>
        <fullName evidence="2">MalK-like OB fold domain-containing protein</fullName>
    </recommendedName>
</protein>
<comment type="similarity">
    <text evidence="1">Belongs to the ABC transporter superfamily.</text>
</comment>
<dbReference type="InterPro" id="IPR008995">
    <property type="entry name" value="Mo/tungstate-bd_C_term_dom"/>
</dbReference>
<dbReference type="OrthoDB" id="7856194at2"/>
<dbReference type="Gene3D" id="2.40.50.100">
    <property type="match status" value="1"/>
</dbReference>